<gene>
    <name evidence="7" type="primary">mraY</name>
    <name evidence="10" type="ORF">CGZ92_09110</name>
</gene>
<comment type="catalytic activity">
    <reaction evidence="7">
        <text>UDP-N-acetyl-alpha-D-muramoyl-L-alanyl-gamma-D-glutamyl-meso-2,6-diaminopimeloyl-D-alanyl-D-alanine + di-trans,octa-cis-undecaprenyl phosphate = di-trans,octa-cis-undecaprenyl diphospho-N-acetyl-alpha-D-muramoyl-L-alanyl-D-glutamyl-meso-2,6-diaminopimeloyl-D-alanyl-D-alanine + UMP</text>
        <dbReference type="Rhea" id="RHEA:28386"/>
        <dbReference type="ChEBI" id="CHEBI:57865"/>
        <dbReference type="ChEBI" id="CHEBI:60392"/>
        <dbReference type="ChEBI" id="CHEBI:61386"/>
        <dbReference type="ChEBI" id="CHEBI:61387"/>
        <dbReference type="EC" id="2.7.8.13"/>
    </reaction>
</comment>
<dbReference type="GO" id="GO:0046872">
    <property type="term" value="F:metal ion binding"/>
    <property type="evidence" value="ECO:0007669"/>
    <property type="project" value="UniProtKB-KW"/>
</dbReference>
<feature type="transmembrane region" description="Helical" evidence="7">
    <location>
        <begin position="340"/>
        <end position="359"/>
    </location>
</feature>
<feature type="transmembrane region" description="Helical" evidence="7">
    <location>
        <begin position="231"/>
        <end position="248"/>
    </location>
</feature>
<feature type="transmembrane region" description="Helical" evidence="7">
    <location>
        <begin position="255"/>
        <end position="275"/>
    </location>
</feature>
<keyword evidence="7" id="KW-0573">Peptidoglycan synthesis</keyword>
<comment type="caution">
    <text evidence="10">The sequence shown here is derived from an EMBL/GenBank/DDBJ whole genome shotgun (WGS) entry which is preliminary data.</text>
</comment>
<dbReference type="CDD" id="cd06852">
    <property type="entry name" value="GT_MraY"/>
    <property type="match status" value="1"/>
</dbReference>
<proteinExistence type="inferred from homology"/>
<protein>
    <recommendedName>
        <fullName evidence="7 8">Phospho-N-acetylmuramoyl-pentapeptide-transferase</fullName>
        <ecNumber evidence="7 8">2.7.8.13</ecNumber>
    </recommendedName>
    <alternativeName>
        <fullName evidence="7">UDP-MurNAc-pentapeptide phosphotransferase</fullName>
    </alternativeName>
</protein>
<evidence type="ECO:0000256" key="1">
    <source>
        <dbReference type="ARBA" id="ARBA00004141"/>
    </source>
</evidence>
<reference evidence="10 11" key="1">
    <citation type="submission" date="2017-07" db="EMBL/GenBank/DDBJ databases">
        <title>Draft whole genome sequences of clinical Proprionibacteriaceae strains.</title>
        <authorList>
            <person name="Bernier A.-M."/>
            <person name="Bernard K."/>
            <person name="Domingo M.-C."/>
        </authorList>
    </citation>
    <scope>NUCLEOTIDE SEQUENCE [LARGE SCALE GENOMIC DNA]</scope>
    <source>
        <strain evidence="10 11">NML 160184</strain>
    </source>
</reference>
<dbReference type="Pfam" id="PF00953">
    <property type="entry name" value="Glycos_transf_4"/>
    <property type="match status" value="1"/>
</dbReference>
<evidence type="ECO:0000256" key="7">
    <source>
        <dbReference type="HAMAP-Rule" id="MF_00038"/>
    </source>
</evidence>
<keyword evidence="7" id="KW-0131">Cell cycle</keyword>
<dbReference type="GO" id="GO:0005886">
    <property type="term" value="C:plasma membrane"/>
    <property type="evidence" value="ECO:0007669"/>
    <property type="project" value="UniProtKB-SubCell"/>
</dbReference>
<dbReference type="InterPro" id="IPR003524">
    <property type="entry name" value="PNAcMuramoyl-5peptid_Trfase"/>
</dbReference>
<keyword evidence="7 9" id="KW-0460">Magnesium</keyword>
<comment type="subcellular location">
    <subcellularLocation>
        <location evidence="7">Cell membrane</location>
        <topology evidence="7">Multi-pass membrane protein</topology>
    </subcellularLocation>
    <subcellularLocation>
        <location evidence="1">Membrane</location>
        <topology evidence="1">Multi-pass membrane protein</topology>
    </subcellularLocation>
</comment>
<comment type="cofactor">
    <cofactor evidence="7 9">
        <name>Mg(2+)</name>
        <dbReference type="ChEBI" id="CHEBI:18420"/>
    </cofactor>
</comment>
<feature type="transmembrane region" description="Helical" evidence="7">
    <location>
        <begin position="6"/>
        <end position="27"/>
    </location>
</feature>
<dbReference type="GO" id="GO:0008963">
    <property type="term" value="F:phospho-N-acetylmuramoyl-pentapeptide-transferase activity"/>
    <property type="evidence" value="ECO:0007669"/>
    <property type="project" value="UniProtKB-UniRule"/>
</dbReference>
<comment type="pathway">
    <text evidence="7">Cell wall biogenesis; peptidoglycan biosynthesis.</text>
</comment>
<dbReference type="HAMAP" id="MF_00038">
    <property type="entry name" value="MraY"/>
    <property type="match status" value="1"/>
</dbReference>
<keyword evidence="7" id="KW-0961">Cell wall biogenesis/degradation</keyword>
<dbReference type="InterPro" id="IPR000715">
    <property type="entry name" value="Glycosyl_transferase_4"/>
</dbReference>
<sequence length="361" mass="38596">MAVVVWSAVVAMALTLLGTRVAISWLGRHGFGQPIRVDGPTTHHVKRGIPTMGGVGIVVFSTVSYLGVTIATGVGPSASGLLLLFAFWACAAIGFLDDFIKVYQQDNRGLPGRWKMVGQAVTALAFGLAATQLFADERGIHPASMRVSFVEDFGIKLPLVVVLLIIWFLMTGTSNATNLTDGADGLLAGASIMVFGAYSLINVWQHNQQCGSGRTSLVPEQCYEVRDPMDLAIICAAIAGACAGFLWWNAKPAKIIMGDVGSLALGAALAAVAIMTRTELLLGLIGAIFVLETLSVMLQVSWFKITRKLTGTGKRIFRITPIHHHFEHLGWAEVTVVTRFWIVAGVGVAAGLGVLYLSWFQ</sequence>
<feature type="transmembrane region" description="Helical" evidence="7">
    <location>
        <begin position="155"/>
        <end position="173"/>
    </location>
</feature>
<evidence type="ECO:0000313" key="10">
    <source>
        <dbReference type="EMBL" id="OYN86679.1"/>
    </source>
</evidence>
<evidence type="ECO:0000256" key="9">
    <source>
        <dbReference type="PIRSR" id="PIRSR600715-1"/>
    </source>
</evidence>
<evidence type="ECO:0000256" key="8">
    <source>
        <dbReference type="NCBIfam" id="TIGR00445"/>
    </source>
</evidence>
<feature type="binding site" evidence="9">
    <location>
        <position position="259"/>
    </location>
    <ligand>
        <name>Mg(2+)</name>
        <dbReference type="ChEBI" id="CHEBI:18420"/>
    </ligand>
</feature>
<dbReference type="GO" id="GO:0051992">
    <property type="term" value="F:UDP-N-acetylmuramoyl-L-alanyl-D-glutamyl-meso-2,6-diaminopimelyl-D-alanyl-D-alanine:undecaprenyl-phosphate transferase activity"/>
    <property type="evidence" value="ECO:0007669"/>
    <property type="project" value="RHEA"/>
</dbReference>
<dbReference type="GO" id="GO:0071555">
    <property type="term" value="P:cell wall organization"/>
    <property type="evidence" value="ECO:0007669"/>
    <property type="project" value="UniProtKB-KW"/>
</dbReference>
<evidence type="ECO:0000256" key="6">
    <source>
        <dbReference type="ARBA" id="ARBA00023136"/>
    </source>
</evidence>
<dbReference type="AlphaFoldDB" id="A0A255E545"/>
<dbReference type="PANTHER" id="PTHR22926:SF5">
    <property type="entry name" value="PHOSPHO-N-ACETYLMURAMOYL-PENTAPEPTIDE-TRANSFERASE HOMOLOG"/>
    <property type="match status" value="1"/>
</dbReference>
<keyword evidence="4 7" id="KW-0812">Transmembrane</keyword>
<keyword evidence="6 7" id="KW-0472">Membrane</keyword>
<feature type="transmembrane region" description="Helical" evidence="7">
    <location>
        <begin position="185"/>
        <end position="204"/>
    </location>
</feature>
<feature type="transmembrane region" description="Helical" evidence="7">
    <location>
        <begin position="77"/>
        <end position="96"/>
    </location>
</feature>
<feature type="transmembrane region" description="Helical" evidence="7">
    <location>
        <begin position="48"/>
        <end position="71"/>
    </location>
</feature>
<keyword evidence="7" id="KW-0132">Cell division</keyword>
<evidence type="ECO:0000256" key="2">
    <source>
        <dbReference type="ARBA" id="ARBA00005583"/>
    </source>
</evidence>
<accession>A0A255E545</accession>
<dbReference type="GO" id="GO:0008360">
    <property type="term" value="P:regulation of cell shape"/>
    <property type="evidence" value="ECO:0007669"/>
    <property type="project" value="UniProtKB-KW"/>
</dbReference>
<keyword evidence="5 7" id="KW-1133">Transmembrane helix</keyword>
<dbReference type="GO" id="GO:0051301">
    <property type="term" value="P:cell division"/>
    <property type="evidence" value="ECO:0007669"/>
    <property type="project" value="UniProtKB-KW"/>
</dbReference>
<dbReference type="NCBIfam" id="TIGR00445">
    <property type="entry name" value="mraY"/>
    <property type="match status" value="1"/>
</dbReference>
<keyword evidence="3 7" id="KW-0808">Transferase</keyword>
<dbReference type="EMBL" id="NMVI01000018">
    <property type="protein sequence ID" value="OYN86679.1"/>
    <property type="molecule type" value="Genomic_DNA"/>
</dbReference>
<keyword evidence="7 9" id="KW-0479">Metal-binding</keyword>
<comment type="function">
    <text evidence="7">Catalyzes the initial step of the lipid cycle reactions in the biosynthesis of the cell wall peptidoglycan: transfers peptidoglycan precursor phospho-MurNAc-pentapeptide from UDP-MurNAc-pentapeptide onto the lipid carrier undecaprenyl phosphate, yielding undecaprenyl-pyrophosphoryl-MurNAc-pentapeptide, known as lipid I.</text>
</comment>
<feature type="transmembrane region" description="Helical" evidence="7">
    <location>
        <begin position="117"/>
        <end position="135"/>
    </location>
</feature>
<feature type="binding site" evidence="9">
    <location>
        <position position="178"/>
    </location>
    <ligand>
        <name>Mg(2+)</name>
        <dbReference type="ChEBI" id="CHEBI:18420"/>
    </ligand>
</feature>
<dbReference type="InterPro" id="IPR018480">
    <property type="entry name" value="PNAcMuramoyl-5peptid_Trfase_CS"/>
</dbReference>
<dbReference type="RefSeq" id="WP_094451245.1">
    <property type="nucleotide sequence ID" value="NZ_NMVI01000018.1"/>
</dbReference>
<comment type="similarity">
    <text evidence="2 7">Belongs to the glycosyltransferase 4 family. MraY subfamily.</text>
</comment>
<keyword evidence="7" id="KW-1003">Cell membrane</keyword>
<dbReference type="GO" id="GO:0009252">
    <property type="term" value="P:peptidoglycan biosynthetic process"/>
    <property type="evidence" value="ECO:0007669"/>
    <property type="project" value="UniProtKB-UniRule"/>
</dbReference>
<evidence type="ECO:0000256" key="5">
    <source>
        <dbReference type="ARBA" id="ARBA00022989"/>
    </source>
</evidence>
<keyword evidence="7" id="KW-0133">Cell shape</keyword>
<organism evidence="10 11">
    <name type="scientific">Parenemella sanctibonifatiensis</name>
    <dbReference type="NCBI Taxonomy" id="2016505"/>
    <lineage>
        <taxon>Bacteria</taxon>
        <taxon>Bacillati</taxon>
        <taxon>Actinomycetota</taxon>
        <taxon>Actinomycetes</taxon>
        <taxon>Propionibacteriales</taxon>
        <taxon>Propionibacteriaceae</taxon>
        <taxon>Parenemella</taxon>
    </lineage>
</organism>
<dbReference type="UniPathway" id="UPA00219"/>
<name>A0A255E545_9ACTN</name>
<evidence type="ECO:0000256" key="4">
    <source>
        <dbReference type="ARBA" id="ARBA00022692"/>
    </source>
</evidence>
<dbReference type="EC" id="2.7.8.13" evidence="7 8"/>
<dbReference type="PANTHER" id="PTHR22926">
    <property type="entry name" value="PHOSPHO-N-ACETYLMURAMOYL-PENTAPEPTIDE-TRANSFERASE"/>
    <property type="match status" value="1"/>
</dbReference>
<evidence type="ECO:0000313" key="11">
    <source>
        <dbReference type="Proteomes" id="UP000216533"/>
    </source>
</evidence>
<evidence type="ECO:0000256" key="3">
    <source>
        <dbReference type="ARBA" id="ARBA00022679"/>
    </source>
</evidence>
<feature type="transmembrane region" description="Helical" evidence="7">
    <location>
        <begin position="281"/>
        <end position="305"/>
    </location>
</feature>
<dbReference type="PROSITE" id="PS01347">
    <property type="entry name" value="MRAY_1"/>
    <property type="match status" value="1"/>
</dbReference>
<dbReference type="Proteomes" id="UP000216533">
    <property type="component" value="Unassembled WGS sequence"/>
</dbReference>